<dbReference type="InterPro" id="IPR038883">
    <property type="entry name" value="AN11006-like"/>
</dbReference>
<proteinExistence type="predicted"/>
<evidence type="ECO:0000313" key="3">
    <source>
        <dbReference type="Proteomes" id="UP000800094"/>
    </source>
</evidence>
<dbReference type="Pfam" id="PF20150">
    <property type="entry name" value="2EXR"/>
    <property type="match status" value="1"/>
</dbReference>
<feature type="domain" description="2EXR" evidence="1">
    <location>
        <begin position="81"/>
        <end position="151"/>
    </location>
</feature>
<dbReference type="Proteomes" id="UP000800094">
    <property type="component" value="Unassembled WGS sequence"/>
</dbReference>
<organism evidence="2 3">
    <name type="scientific">Trematosphaeria pertusa</name>
    <dbReference type="NCBI Taxonomy" id="390896"/>
    <lineage>
        <taxon>Eukaryota</taxon>
        <taxon>Fungi</taxon>
        <taxon>Dikarya</taxon>
        <taxon>Ascomycota</taxon>
        <taxon>Pezizomycotina</taxon>
        <taxon>Dothideomycetes</taxon>
        <taxon>Pleosporomycetidae</taxon>
        <taxon>Pleosporales</taxon>
        <taxon>Massarineae</taxon>
        <taxon>Trematosphaeriaceae</taxon>
        <taxon>Trematosphaeria</taxon>
    </lineage>
</organism>
<dbReference type="PANTHER" id="PTHR42085:SF4">
    <property type="entry name" value="F-BOX DOMAIN-CONTAINING PROTEIN"/>
    <property type="match status" value="1"/>
</dbReference>
<dbReference type="OrthoDB" id="2951834at2759"/>
<evidence type="ECO:0000313" key="2">
    <source>
        <dbReference type="EMBL" id="KAF2251506.1"/>
    </source>
</evidence>
<dbReference type="PANTHER" id="PTHR42085">
    <property type="entry name" value="F-BOX DOMAIN-CONTAINING PROTEIN"/>
    <property type="match status" value="1"/>
</dbReference>
<protein>
    <recommendedName>
        <fullName evidence="1">2EXR domain-containing protein</fullName>
    </recommendedName>
</protein>
<name>A0A6A6IM66_9PLEO</name>
<evidence type="ECO:0000259" key="1">
    <source>
        <dbReference type="Pfam" id="PF20150"/>
    </source>
</evidence>
<sequence>MATYATYWHPAASTMVHGGSTTYTAAAPTHPVFQLQLYATASAVPAAASEDADSAMPDVERESVPTGLSVAPPPNEQDESLFFRLPAELRNQVYVELLCPDAVKLKDLARRNRDKNLGVRHSNLHPAILSTCRKIHQEAQRLLYTHVFHAHPSLLTSLPHLTSKPVLYPSVTSLISRWHISLRLDTDPRFTFSQATAAFSSAEYLEIHVWQAQFEACDYSMLKLFTGVRGVKVARVAGSVDFELARWLEHNMMQPKEEEDVEMQGDICRCDDDACPGFEGKTEVVCGRCYRKGRVEWIEKEWDLWRFGAR</sequence>
<dbReference type="AlphaFoldDB" id="A0A6A6IM66"/>
<gene>
    <name evidence="2" type="ORF">BU26DRAFT_284493</name>
</gene>
<dbReference type="InterPro" id="IPR045518">
    <property type="entry name" value="2EXR"/>
</dbReference>
<dbReference type="GeneID" id="54574875"/>
<dbReference type="EMBL" id="ML987193">
    <property type="protein sequence ID" value="KAF2251506.1"/>
    <property type="molecule type" value="Genomic_DNA"/>
</dbReference>
<dbReference type="RefSeq" id="XP_033686510.1">
    <property type="nucleotide sequence ID" value="XM_033821545.1"/>
</dbReference>
<reference evidence="2" key="1">
    <citation type="journal article" date="2020" name="Stud. Mycol.">
        <title>101 Dothideomycetes genomes: a test case for predicting lifestyles and emergence of pathogens.</title>
        <authorList>
            <person name="Haridas S."/>
            <person name="Albert R."/>
            <person name="Binder M."/>
            <person name="Bloem J."/>
            <person name="Labutti K."/>
            <person name="Salamov A."/>
            <person name="Andreopoulos B."/>
            <person name="Baker S."/>
            <person name="Barry K."/>
            <person name="Bills G."/>
            <person name="Bluhm B."/>
            <person name="Cannon C."/>
            <person name="Castanera R."/>
            <person name="Culley D."/>
            <person name="Daum C."/>
            <person name="Ezra D."/>
            <person name="Gonzalez J."/>
            <person name="Henrissat B."/>
            <person name="Kuo A."/>
            <person name="Liang C."/>
            <person name="Lipzen A."/>
            <person name="Lutzoni F."/>
            <person name="Magnuson J."/>
            <person name="Mondo S."/>
            <person name="Nolan M."/>
            <person name="Ohm R."/>
            <person name="Pangilinan J."/>
            <person name="Park H.-J."/>
            <person name="Ramirez L."/>
            <person name="Alfaro M."/>
            <person name="Sun H."/>
            <person name="Tritt A."/>
            <person name="Yoshinaga Y."/>
            <person name="Zwiers L.-H."/>
            <person name="Turgeon B."/>
            <person name="Goodwin S."/>
            <person name="Spatafora J."/>
            <person name="Crous P."/>
            <person name="Grigoriev I."/>
        </authorList>
    </citation>
    <scope>NUCLEOTIDE SEQUENCE</scope>
    <source>
        <strain evidence="2">CBS 122368</strain>
    </source>
</reference>
<accession>A0A6A6IM66</accession>
<keyword evidence="3" id="KW-1185">Reference proteome</keyword>